<keyword evidence="5" id="KW-0812">Transmembrane</keyword>
<reference evidence="6" key="1">
    <citation type="submission" date="2020-11" db="EMBL/GenBank/DDBJ databases">
        <authorList>
            <person name="Tran Van P."/>
        </authorList>
    </citation>
    <scope>NUCLEOTIDE SEQUENCE</scope>
</reference>
<dbReference type="InterPro" id="IPR019775">
    <property type="entry name" value="WD40_repeat_CS"/>
</dbReference>
<dbReference type="InterPro" id="IPR018391">
    <property type="entry name" value="PQQ_b-propeller_rpt"/>
</dbReference>
<evidence type="ECO:0000256" key="2">
    <source>
        <dbReference type="ARBA" id="ARBA00022574"/>
    </source>
</evidence>
<dbReference type="PANTHER" id="PTHR44411:SF1">
    <property type="entry name" value="THO COMPLEX SUBUNIT 6 HOMOLOG"/>
    <property type="match status" value="1"/>
</dbReference>
<dbReference type="InterPro" id="IPR036322">
    <property type="entry name" value="WD40_repeat_dom_sf"/>
</dbReference>
<evidence type="ECO:0000256" key="3">
    <source>
        <dbReference type="ARBA" id="ARBA00022737"/>
    </source>
</evidence>
<dbReference type="PANTHER" id="PTHR44411">
    <property type="entry name" value="THO COMPLEX SUBUNIT 6 HOMOLOG"/>
    <property type="match status" value="1"/>
</dbReference>
<dbReference type="GO" id="GO:0000346">
    <property type="term" value="C:transcription export complex"/>
    <property type="evidence" value="ECO:0007669"/>
    <property type="project" value="TreeGrafter"/>
</dbReference>
<protein>
    <recommendedName>
        <fullName evidence="8">THO complex subunit 6</fullName>
    </recommendedName>
</protein>
<keyword evidence="5" id="KW-0472">Membrane</keyword>
<dbReference type="InterPro" id="IPR042626">
    <property type="entry name" value="THOC6"/>
</dbReference>
<dbReference type="SMART" id="SM00320">
    <property type="entry name" value="WD40"/>
    <property type="match status" value="2"/>
</dbReference>
<keyword evidence="3" id="KW-0677">Repeat</keyword>
<name>A0A7R8XFU6_9CRUS</name>
<feature type="transmembrane region" description="Helical" evidence="5">
    <location>
        <begin position="6"/>
        <end position="28"/>
    </location>
</feature>
<dbReference type="SUPFAM" id="SSF50978">
    <property type="entry name" value="WD40 repeat-like"/>
    <property type="match status" value="1"/>
</dbReference>
<accession>A0A7R8XFU6</accession>
<evidence type="ECO:0000256" key="4">
    <source>
        <dbReference type="PROSITE-ProRule" id="PRU00221"/>
    </source>
</evidence>
<evidence type="ECO:0000256" key="5">
    <source>
        <dbReference type="SAM" id="Phobius"/>
    </source>
</evidence>
<dbReference type="Gene3D" id="2.130.10.10">
    <property type="entry name" value="YVTN repeat-like/Quinoprotein amine dehydrogenase"/>
    <property type="match status" value="1"/>
</dbReference>
<dbReference type="PROSITE" id="PS50082">
    <property type="entry name" value="WD_REPEATS_2"/>
    <property type="match status" value="1"/>
</dbReference>
<feature type="repeat" description="WD" evidence="4">
    <location>
        <begin position="182"/>
        <end position="221"/>
    </location>
</feature>
<dbReference type="OrthoDB" id="273067at2759"/>
<gene>
    <name evidence="6" type="ORF">DSTB1V02_LOCUS8690</name>
</gene>
<proteinExistence type="inferred from homology"/>
<comment type="similarity">
    <text evidence="1">Belongs to the WD repeat THOC6 family.</text>
</comment>
<dbReference type="EMBL" id="LR901558">
    <property type="protein sequence ID" value="CAD7248883.1"/>
    <property type="molecule type" value="Genomic_DNA"/>
</dbReference>
<sequence>MTDIGVILGATFVSIGALITLIGIFVCFRSEPHYYNPEDVDAMIFATISDRDFNKRHGIQIGVKNLHSNQNSEDSRMEDAIQPASTFNVSEGPLYSMASTERFLIVGGINSIHGWLWADLKSGQTKPKKSWSITLPTKTESIVKPEVNSLCTDGNGEVLYAGCGDSLIYAFDLSSGTLKQSYAGHKEYVHCLSVRDTQMASGSQDGDVLLWDVRENSWHNSLHPHEKEGVNRSNLGKWIGCIDLMDDWLVCGGGPALSLWHLRSLGLSTVYEELDSPVHQCLLEGEKVIAAGHSPRLIHFNLNGGIVLDIPSSSNCIYSIAHAKQPREVISIGGTSPRLDFCSCCKYRDYILFFCDSS</sequence>
<keyword evidence="2 4" id="KW-0853">WD repeat</keyword>
<evidence type="ECO:0008006" key="8">
    <source>
        <dbReference type="Google" id="ProtNLM"/>
    </source>
</evidence>
<dbReference type="GO" id="GO:0000347">
    <property type="term" value="C:THO complex"/>
    <property type="evidence" value="ECO:0007669"/>
    <property type="project" value="TreeGrafter"/>
</dbReference>
<dbReference type="InterPro" id="IPR001680">
    <property type="entry name" value="WD40_rpt"/>
</dbReference>
<evidence type="ECO:0000313" key="7">
    <source>
        <dbReference type="Proteomes" id="UP000677054"/>
    </source>
</evidence>
<dbReference type="PROSITE" id="PS00678">
    <property type="entry name" value="WD_REPEATS_1"/>
    <property type="match status" value="1"/>
</dbReference>
<organism evidence="6">
    <name type="scientific">Darwinula stevensoni</name>
    <dbReference type="NCBI Taxonomy" id="69355"/>
    <lineage>
        <taxon>Eukaryota</taxon>
        <taxon>Metazoa</taxon>
        <taxon>Ecdysozoa</taxon>
        <taxon>Arthropoda</taxon>
        <taxon>Crustacea</taxon>
        <taxon>Oligostraca</taxon>
        <taxon>Ostracoda</taxon>
        <taxon>Podocopa</taxon>
        <taxon>Podocopida</taxon>
        <taxon>Darwinulocopina</taxon>
        <taxon>Darwinuloidea</taxon>
        <taxon>Darwinulidae</taxon>
        <taxon>Darwinula</taxon>
    </lineage>
</organism>
<evidence type="ECO:0000256" key="1">
    <source>
        <dbReference type="ARBA" id="ARBA00009728"/>
    </source>
</evidence>
<dbReference type="PROSITE" id="PS50294">
    <property type="entry name" value="WD_REPEATS_REGION"/>
    <property type="match status" value="1"/>
</dbReference>
<dbReference type="InterPro" id="IPR015943">
    <property type="entry name" value="WD40/YVTN_repeat-like_dom_sf"/>
</dbReference>
<dbReference type="Proteomes" id="UP000677054">
    <property type="component" value="Unassembled WGS sequence"/>
</dbReference>
<evidence type="ECO:0000313" key="6">
    <source>
        <dbReference type="EMBL" id="CAD7248883.1"/>
    </source>
</evidence>
<dbReference type="AlphaFoldDB" id="A0A7R8XFU6"/>
<dbReference type="Pfam" id="PF00400">
    <property type="entry name" value="WD40"/>
    <property type="match status" value="1"/>
</dbReference>
<dbReference type="EMBL" id="CAJPEV010002041">
    <property type="protein sequence ID" value="CAG0895413.1"/>
    <property type="molecule type" value="Genomic_DNA"/>
</dbReference>
<dbReference type="GO" id="GO:0006406">
    <property type="term" value="P:mRNA export from nucleus"/>
    <property type="evidence" value="ECO:0007669"/>
    <property type="project" value="TreeGrafter"/>
</dbReference>
<dbReference type="SMART" id="SM00564">
    <property type="entry name" value="PQQ"/>
    <property type="match status" value="1"/>
</dbReference>
<keyword evidence="7" id="KW-1185">Reference proteome</keyword>
<keyword evidence="5" id="KW-1133">Transmembrane helix</keyword>